<feature type="region of interest" description="Disordered" evidence="1">
    <location>
        <begin position="34"/>
        <end position="59"/>
    </location>
</feature>
<feature type="region of interest" description="Disordered" evidence="1">
    <location>
        <begin position="71"/>
        <end position="93"/>
    </location>
</feature>
<dbReference type="RefSeq" id="WP_103937806.1">
    <property type="nucleotide sequence ID" value="NZ_FNVO01000004.1"/>
</dbReference>
<feature type="compositionally biased region" description="Low complexity" evidence="1">
    <location>
        <begin position="80"/>
        <end position="89"/>
    </location>
</feature>
<evidence type="ECO:0000313" key="2">
    <source>
        <dbReference type="EMBL" id="SEG31848.1"/>
    </source>
</evidence>
<evidence type="ECO:0000256" key="1">
    <source>
        <dbReference type="SAM" id="MobiDB-lite"/>
    </source>
</evidence>
<proteinExistence type="predicted"/>
<reference evidence="3" key="1">
    <citation type="submission" date="2016-10" db="EMBL/GenBank/DDBJ databases">
        <authorList>
            <person name="Varghese N."/>
            <person name="Submissions S."/>
        </authorList>
    </citation>
    <scope>NUCLEOTIDE SEQUENCE [LARGE SCALE GENOMIC DNA]</scope>
    <source>
        <strain evidence="3">DSM 43163</strain>
    </source>
</reference>
<dbReference type="OrthoDB" id="3482397at2"/>
<evidence type="ECO:0000313" key="3">
    <source>
        <dbReference type="Proteomes" id="UP000236723"/>
    </source>
</evidence>
<keyword evidence="3" id="KW-1185">Reference proteome</keyword>
<accession>A0A1H5Z650</accession>
<gene>
    <name evidence="2" type="ORF">SAMN04489712_104381</name>
</gene>
<organism evidence="2 3">
    <name type="scientific">Thermomonospora echinospora</name>
    <dbReference type="NCBI Taxonomy" id="1992"/>
    <lineage>
        <taxon>Bacteria</taxon>
        <taxon>Bacillati</taxon>
        <taxon>Actinomycetota</taxon>
        <taxon>Actinomycetes</taxon>
        <taxon>Streptosporangiales</taxon>
        <taxon>Thermomonosporaceae</taxon>
        <taxon>Thermomonospora</taxon>
    </lineage>
</organism>
<dbReference type="Proteomes" id="UP000236723">
    <property type="component" value="Unassembled WGS sequence"/>
</dbReference>
<dbReference type="EMBL" id="FNVO01000004">
    <property type="protein sequence ID" value="SEG31848.1"/>
    <property type="molecule type" value="Genomic_DNA"/>
</dbReference>
<dbReference type="AlphaFoldDB" id="A0A1H5Z650"/>
<name>A0A1H5Z650_9ACTN</name>
<protein>
    <submittedName>
        <fullName evidence="2">Uncharacterized protein</fullName>
    </submittedName>
</protein>
<sequence length="276" mass="28705">MNRRADRIIAVAAVAAVAVVPTVLLVAIKAGQADPKAPGELPSAAAYRPGPTASRTPSAPPSIAAFVPAGTGTPVPPTGGPSATPTAEPFTVNSFTRTTDGRLRRKIDGGGERVNEASRVVLAPRFGQSTEGLHERTVGQETTSSPLRVLIKGDTLSAFDGTKWTKTKLTERQLAQMKAASDPRLITFTVASLPGATRKGPNAAGLTRYGGASTVGQMVGFLPQNLADEVLKTVPPDTATKVEVVADGKGCPSLFTMLVDERTVTVTVRSTFGTYR</sequence>